<keyword evidence="2" id="KW-0067">ATP-binding</keyword>
<dbReference type="Pfam" id="PF00501">
    <property type="entry name" value="AMP-binding"/>
    <property type="match status" value="1"/>
</dbReference>
<dbReference type="Gene3D" id="3.40.50.12780">
    <property type="entry name" value="N-terminal domain of ligase-like"/>
    <property type="match status" value="1"/>
</dbReference>
<dbReference type="PROSITE" id="PS00455">
    <property type="entry name" value="AMP_BINDING"/>
    <property type="match status" value="1"/>
</dbReference>
<name>A0A9P6H324_9AGAM</name>
<dbReference type="Proteomes" id="UP000736335">
    <property type="component" value="Unassembled WGS sequence"/>
</dbReference>
<dbReference type="OrthoDB" id="1700726at2759"/>
<protein>
    <recommendedName>
        <fullName evidence="3">AMP-dependent synthetase/ligase domain-containing protein</fullName>
    </recommendedName>
</protein>
<keyword evidence="1" id="KW-0547">Nucleotide-binding</keyword>
<dbReference type="GO" id="GO:0005524">
    <property type="term" value="F:ATP binding"/>
    <property type="evidence" value="ECO:0007669"/>
    <property type="project" value="UniProtKB-KW"/>
</dbReference>
<evidence type="ECO:0000259" key="3">
    <source>
        <dbReference type="Pfam" id="PF00501"/>
    </source>
</evidence>
<dbReference type="InterPro" id="IPR020845">
    <property type="entry name" value="AMP-binding_CS"/>
</dbReference>
<dbReference type="GO" id="GO:0004467">
    <property type="term" value="F:long-chain fatty acid-CoA ligase activity"/>
    <property type="evidence" value="ECO:0007669"/>
    <property type="project" value="TreeGrafter"/>
</dbReference>
<gene>
    <name evidence="4" type="ORF">BJ322DRAFT_1094908</name>
</gene>
<organism evidence="4 5">
    <name type="scientific">Thelephora terrestris</name>
    <dbReference type="NCBI Taxonomy" id="56493"/>
    <lineage>
        <taxon>Eukaryota</taxon>
        <taxon>Fungi</taxon>
        <taxon>Dikarya</taxon>
        <taxon>Basidiomycota</taxon>
        <taxon>Agaricomycotina</taxon>
        <taxon>Agaricomycetes</taxon>
        <taxon>Thelephorales</taxon>
        <taxon>Thelephoraceae</taxon>
        <taxon>Thelephora</taxon>
    </lineage>
</organism>
<dbReference type="GO" id="GO:0016020">
    <property type="term" value="C:membrane"/>
    <property type="evidence" value="ECO:0007669"/>
    <property type="project" value="TreeGrafter"/>
</dbReference>
<accession>A0A9P6H324</accession>
<dbReference type="EMBL" id="WIUZ02000026">
    <property type="protein sequence ID" value="KAF9777881.1"/>
    <property type="molecule type" value="Genomic_DNA"/>
</dbReference>
<dbReference type="GO" id="GO:0005783">
    <property type="term" value="C:endoplasmic reticulum"/>
    <property type="evidence" value="ECO:0007669"/>
    <property type="project" value="TreeGrafter"/>
</dbReference>
<proteinExistence type="predicted"/>
<keyword evidence="5" id="KW-1185">Reference proteome</keyword>
<evidence type="ECO:0000313" key="5">
    <source>
        <dbReference type="Proteomes" id="UP000736335"/>
    </source>
</evidence>
<evidence type="ECO:0000313" key="4">
    <source>
        <dbReference type="EMBL" id="KAF9777881.1"/>
    </source>
</evidence>
<evidence type="ECO:0000256" key="1">
    <source>
        <dbReference type="ARBA" id="ARBA00022741"/>
    </source>
</evidence>
<reference evidence="4" key="1">
    <citation type="journal article" date="2020" name="Nat. Commun.">
        <title>Large-scale genome sequencing of mycorrhizal fungi provides insights into the early evolution of symbiotic traits.</title>
        <authorList>
            <person name="Miyauchi S."/>
            <person name="Kiss E."/>
            <person name="Kuo A."/>
            <person name="Drula E."/>
            <person name="Kohler A."/>
            <person name="Sanchez-Garcia M."/>
            <person name="Morin E."/>
            <person name="Andreopoulos B."/>
            <person name="Barry K.W."/>
            <person name="Bonito G."/>
            <person name="Buee M."/>
            <person name="Carver A."/>
            <person name="Chen C."/>
            <person name="Cichocki N."/>
            <person name="Clum A."/>
            <person name="Culley D."/>
            <person name="Crous P.W."/>
            <person name="Fauchery L."/>
            <person name="Girlanda M."/>
            <person name="Hayes R.D."/>
            <person name="Keri Z."/>
            <person name="LaButti K."/>
            <person name="Lipzen A."/>
            <person name="Lombard V."/>
            <person name="Magnuson J."/>
            <person name="Maillard F."/>
            <person name="Murat C."/>
            <person name="Nolan M."/>
            <person name="Ohm R.A."/>
            <person name="Pangilinan J."/>
            <person name="Pereira M.F."/>
            <person name="Perotto S."/>
            <person name="Peter M."/>
            <person name="Pfister S."/>
            <person name="Riley R."/>
            <person name="Sitrit Y."/>
            <person name="Stielow J.B."/>
            <person name="Szollosi G."/>
            <person name="Zifcakova L."/>
            <person name="Stursova M."/>
            <person name="Spatafora J.W."/>
            <person name="Tedersoo L."/>
            <person name="Vaario L.M."/>
            <person name="Yamada A."/>
            <person name="Yan M."/>
            <person name="Wang P."/>
            <person name="Xu J."/>
            <person name="Bruns T."/>
            <person name="Baldrian P."/>
            <person name="Vilgalys R."/>
            <person name="Dunand C."/>
            <person name="Henrissat B."/>
            <person name="Grigoriev I.V."/>
            <person name="Hibbett D."/>
            <person name="Nagy L.G."/>
            <person name="Martin F.M."/>
        </authorList>
    </citation>
    <scope>NUCLEOTIDE SEQUENCE</scope>
    <source>
        <strain evidence="4">UH-Tt-Lm1</strain>
    </source>
</reference>
<feature type="domain" description="AMP-dependent synthetase/ligase" evidence="3">
    <location>
        <begin position="59"/>
        <end position="470"/>
    </location>
</feature>
<dbReference type="PANTHER" id="PTHR43272:SF33">
    <property type="entry name" value="AMP-BINDING DOMAIN-CONTAINING PROTEIN-RELATED"/>
    <property type="match status" value="1"/>
</dbReference>
<reference evidence="4" key="2">
    <citation type="submission" date="2020-11" db="EMBL/GenBank/DDBJ databases">
        <authorList>
            <consortium name="DOE Joint Genome Institute"/>
            <person name="Kuo A."/>
            <person name="Miyauchi S."/>
            <person name="Kiss E."/>
            <person name="Drula E."/>
            <person name="Kohler A."/>
            <person name="Sanchez-Garcia M."/>
            <person name="Andreopoulos B."/>
            <person name="Barry K.W."/>
            <person name="Bonito G."/>
            <person name="Buee M."/>
            <person name="Carver A."/>
            <person name="Chen C."/>
            <person name="Cichocki N."/>
            <person name="Clum A."/>
            <person name="Culley D."/>
            <person name="Crous P.W."/>
            <person name="Fauchery L."/>
            <person name="Girlanda M."/>
            <person name="Hayes R."/>
            <person name="Keri Z."/>
            <person name="Labutti K."/>
            <person name="Lipzen A."/>
            <person name="Lombard V."/>
            <person name="Magnuson J."/>
            <person name="Maillard F."/>
            <person name="Morin E."/>
            <person name="Murat C."/>
            <person name="Nolan M."/>
            <person name="Ohm R."/>
            <person name="Pangilinan J."/>
            <person name="Pereira M."/>
            <person name="Perotto S."/>
            <person name="Peter M."/>
            <person name="Riley R."/>
            <person name="Sitrit Y."/>
            <person name="Stielow B."/>
            <person name="Szollosi G."/>
            <person name="Zifcakova L."/>
            <person name="Stursova M."/>
            <person name="Spatafora J.W."/>
            <person name="Tedersoo L."/>
            <person name="Vaario L.-M."/>
            <person name="Yamada A."/>
            <person name="Yan M."/>
            <person name="Wang P."/>
            <person name="Xu J."/>
            <person name="Bruns T."/>
            <person name="Baldrian P."/>
            <person name="Vilgalys R."/>
            <person name="Henrissat B."/>
            <person name="Grigoriev I.V."/>
            <person name="Hibbett D."/>
            <person name="Nagy L.G."/>
            <person name="Martin F.M."/>
        </authorList>
    </citation>
    <scope>NUCLEOTIDE SEQUENCE</scope>
    <source>
        <strain evidence="4">UH-Tt-Lm1</strain>
    </source>
</reference>
<evidence type="ECO:0000256" key="2">
    <source>
        <dbReference type="ARBA" id="ARBA00022840"/>
    </source>
</evidence>
<dbReference type="InterPro" id="IPR000873">
    <property type="entry name" value="AMP-dep_synth/lig_dom"/>
</dbReference>
<sequence>MWIAAYRGAFLRQTSLQDPDSFQTTIEVFERGLLAAGRDADCVGYRPKVSDDPLKFADNFVWRSYGEVDTRRKNLGSAIQGLFNSGDALAADGLEPVALWSMNIPEWRIIDLAVSLYGKVLVPLYENFGPDSIEYILGHADVSLLFLQPGGLATVLSIAHKLPALKTIVTIGPLHAEAKNILGLWSKQNNIKVFEMSELEEIGAKNPLPPPTVTADTVATICYTSGTTGNPKGAVITQGALAISTYGCLAGYDIPPTEIVTLLSYMPLAHIYERCAELLVLADGGRIGYYTGSPLRIVEDLGVLKPNFFPSVPRLLNRIYQTIMAAANAPGLKGALLRRAIQVKLERLEATGVDTHPLWDRLVFKKVRQLLGGEIKLIASGSAPLNPKVFNFLRIAFSCIVIEGFGATETCATCLRLAPGDPTGAGRVGFPPACCEAKLVDVPSMGYSVEDKPYPRGELLIRGDSTFTRYHKNPESTREAKDEEGWVHTGDIAAIDECGRFQIIDRIKNIMKLANGEYVAPERIENVLSAAPIVAQIFVHGHSLESYLLAVVIPDPVNLARFASSILGKEISGTDIPVLDEAVKDERVVKAILNTLTEECAKNGLKGYEYVKRIHVSNELFSVENGTLTPTFKIKRKNAAAKYQKELDALYALGEPQPANGAKL</sequence>
<dbReference type="PANTHER" id="PTHR43272">
    <property type="entry name" value="LONG-CHAIN-FATTY-ACID--COA LIGASE"/>
    <property type="match status" value="1"/>
</dbReference>
<dbReference type="AlphaFoldDB" id="A0A9P6H324"/>
<dbReference type="SUPFAM" id="SSF56801">
    <property type="entry name" value="Acetyl-CoA synthetase-like"/>
    <property type="match status" value="1"/>
</dbReference>
<comment type="caution">
    <text evidence="4">The sequence shown here is derived from an EMBL/GenBank/DDBJ whole genome shotgun (WGS) entry which is preliminary data.</text>
</comment>
<dbReference type="InterPro" id="IPR042099">
    <property type="entry name" value="ANL_N_sf"/>
</dbReference>